<keyword evidence="3" id="KW-1185">Reference proteome</keyword>
<accession>A0ABQ9VWR9</accession>
<evidence type="ECO:0000313" key="2">
    <source>
        <dbReference type="EMBL" id="KAK2112582.1"/>
    </source>
</evidence>
<organism evidence="2 3">
    <name type="scientific">Saguinus oedipus</name>
    <name type="common">Cotton-top tamarin</name>
    <name type="synonym">Oedipomidas oedipus</name>
    <dbReference type="NCBI Taxonomy" id="9490"/>
    <lineage>
        <taxon>Eukaryota</taxon>
        <taxon>Metazoa</taxon>
        <taxon>Chordata</taxon>
        <taxon>Craniata</taxon>
        <taxon>Vertebrata</taxon>
        <taxon>Euteleostomi</taxon>
        <taxon>Mammalia</taxon>
        <taxon>Eutheria</taxon>
        <taxon>Euarchontoglires</taxon>
        <taxon>Primates</taxon>
        <taxon>Haplorrhini</taxon>
        <taxon>Platyrrhini</taxon>
        <taxon>Cebidae</taxon>
        <taxon>Callitrichinae</taxon>
        <taxon>Saguinus</taxon>
    </lineage>
</organism>
<gene>
    <name evidence="2" type="primary">MAGEA9_1</name>
    <name evidence="2" type="ORF">P7K49_012329</name>
</gene>
<dbReference type="PANTHER" id="PTHR11736">
    <property type="entry name" value="MELANOMA-ASSOCIATED ANTIGEN MAGE ANTIGEN"/>
    <property type="match status" value="1"/>
</dbReference>
<proteinExistence type="predicted"/>
<feature type="domain" description="MAGE" evidence="1">
    <location>
        <begin position="1"/>
        <end position="61"/>
    </location>
</feature>
<dbReference type="Proteomes" id="UP001266305">
    <property type="component" value="Unassembled WGS sequence"/>
</dbReference>
<dbReference type="InterPro" id="IPR002190">
    <property type="entry name" value="MHD_dom"/>
</dbReference>
<evidence type="ECO:0000313" key="3">
    <source>
        <dbReference type="Proteomes" id="UP001266305"/>
    </source>
</evidence>
<dbReference type="EMBL" id="JASSZA010000005">
    <property type="protein sequence ID" value="KAK2112582.1"/>
    <property type="molecule type" value="Genomic_DNA"/>
</dbReference>
<dbReference type="InterPro" id="IPR037445">
    <property type="entry name" value="MAGE"/>
</dbReference>
<dbReference type="InterPro" id="IPR041898">
    <property type="entry name" value="MAGE_WH1"/>
</dbReference>
<protein>
    <submittedName>
        <fullName evidence="2">Melanoma-associated antigen 9</fullName>
    </submittedName>
</protein>
<dbReference type="PROSITE" id="PS50838">
    <property type="entry name" value="MAGE"/>
    <property type="match status" value="1"/>
</dbReference>
<sequence>MKLIFGIDVKEVDPTDQSYIPVTPIGLSSDGTLGDGHSMPKAALLIIVLGVILTKDNGTPEGLSGKLWVCLRPEDCQVEEPHGSLAWLFRPAGWVYPQNTQIRVLF</sequence>
<dbReference type="Gene3D" id="1.10.10.1200">
    <property type="entry name" value="MAGE homology domain, winged helix WH1 motif"/>
    <property type="match status" value="1"/>
</dbReference>
<reference evidence="2 3" key="1">
    <citation type="submission" date="2023-05" db="EMBL/GenBank/DDBJ databases">
        <title>B98-5 Cell Line De Novo Hybrid Assembly: An Optical Mapping Approach.</title>
        <authorList>
            <person name="Kananen K."/>
            <person name="Auerbach J.A."/>
            <person name="Kautto E."/>
            <person name="Blachly J.S."/>
        </authorList>
    </citation>
    <scope>NUCLEOTIDE SEQUENCE [LARGE SCALE GENOMIC DNA]</scope>
    <source>
        <strain evidence="2">B95-8</strain>
        <tissue evidence="2">Cell line</tissue>
    </source>
</reference>
<evidence type="ECO:0000259" key="1">
    <source>
        <dbReference type="PROSITE" id="PS50838"/>
    </source>
</evidence>
<dbReference type="SMART" id="SM01373">
    <property type="entry name" value="MAGE"/>
    <property type="match status" value="1"/>
</dbReference>
<comment type="caution">
    <text evidence="2">The sequence shown here is derived from an EMBL/GenBank/DDBJ whole genome shotgun (WGS) entry which is preliminary data.</text>
</comment>
<name>A0ABQ9VWR9_SAGOE</name>
<dbReference type="PANTHER" id="PTHR11736:SF62">
    <property type="entry name" value="MELANOMA-ASSOCIATED ANTIGEN 9"/>
    <property type="match status" value="1"/>
</dbReference>